<dbReference type="Proteomes" id="UP000294114">
    <property type="component" value="Unassembled WGS sequence"/>
</dbReference>
<evidence type="ECO:0000259" key="1">
    <source>
        <dbReference type="Pfam" id="PF09369"/>
    </source>
</evidence>
<dbReference type="InterPro" id="IPR018973">
    <property type="entry name" value="MZB"/>
</dbReference>
<dbReference type="NCBIfam" id="NF038324">
    <property type="entry name" value="DrmB_fam"/>
    <property type="match status" value="1"/>
</dbReference>
<dbReference type="EMBL" id="SHLD01000001">
    <property type="protein sequence ID" value="RZU73627.1"/>
    <property type="molecule type" value="Genomic_DNA"/>
</dbReference>
<dbReference type="AlphaFoldDB" id="A0A4Q8B7I9"/>
<name>A0A4Q8B7I9_9ACTN</name>
<comment type="caution">
    <text evidence="2">The sequence shown here is derived from an EMBL/GenBank/DDBJ whole genome shotgun (WGS) entry which is preliminary data.</text>
</comment>
<protein>
    <submittedName>
        <fullName evidence="2">Uncharacterized protein DUF1998</fullName>
    </submittedName>
</protein>
<dbReference type="Pfam" id="PF09369">
    <property type="entry name" value="MZB"/>
    <property type="match status" value="1"/>
</dbReference>
<proteinExistence type="predicted"/>
<reference evidence="2 3" key="1">
    <citation type="submission" date="2019-02" db="EMBL/GenBank/DDBJ databases">
        <title>Sequencing the genomes of 1000 actinobacteria strains.</title>
        <authorList>
            <person name="Klenk H.-P."/>
        </authorList>
    </citation>
    <scope>NUCLEOTIDE SEQUENCE [LARGE SCALE GENOMIC DNA]</scope>
    <source>
        <strain evidence="2 3">DSM 45612</strain>
    </source>
</reference>
<gene>
    <name evidence="2" type="ORF">EV384_2043</name>
</gene>
<evidence type="ECO:0000313" key="2">
    <source>
        <dbReference type="EMBL" id="RZU73627.1"/>
    </source>
</evidence>
<organism evidence="2 3">
    <name type="scientific">Micromonospora kangleipakensis</name>
    <dbReference type="NCBI Taxonomy" id="1077942"/>
    <lineage>
        <taxon>Bacteria</taxon>
        <taxon>Bacillati</taxon>
        <taxon>Actinomycetota</taxon>
        <taxon>Actinomycetes</taxon>
        <taxon>Micromonosporales</taxon>
        <taxon>Micromonosporaceae</taxon>
        <taxon>Micromonospora</taxon>
    </lineage>
</organism>
<keyword evidence="3" id="KW-1185">Reference proteome</keyword>
<dbReference type="InterPro" id="IPR047721">
    <property type="entry name" value="DrmB"/>
</dbReference>
<accession>A0A4Q8B7I9</accession>
<sequence length="609" mass="67199">MTKKGRSNMRTVRLSQVVSPFGVGAVFDVLGESLMGVDISEWAYNKSTRVESRRLEQALGVKELRSPPSVPSYPSKHTPGIPYQRFPRWLFCQDCRRMRYVRSLEETGEAPKCAHCTAHMVPMRFIAVCAKRGHVMDVPWDRWAHSQPGTEDQRRCRKQELRFETRSGGSEGLSSLVVHCMTCKASRHLGELPSRDSLKRIGVRCSGTQPWQRGSFSCDERIEVLQRGATNVTLPETTTALDIPEPTVPARDLEAEIRQHRNFDDVRTAPDGPRATVLVELIAEDLGVSKDLVLRVARGDGGTDSAEGLRETRAGLLNGEWRAFMQATDADGEPTGNPNFIVSSAELVAGAGSHVHSLLAEKVQDVVLVHRLREVRVLHGFRRYDLAADVVPVDLGPRGRERWLPATESFGEGIFLSLDQQRLASWEQIEAVIDRTEILERRRRDSHIGSRFAEVSPRSVLLHTLAHLQIRRLAFSCGYSAASLRERIYAGVGPDPEAGFLIYTAAGDAEGTLGGLVRQGEDPRLAQTLLAALEEAAWCSADPVCRESRGQGLNSLNLAGCHGCCLVGETSCERSNVLLDRVLVVGDDKTPGFFGDVVEALRAASVERI</sequence>
<evidence type="ECO:0000313" key="3">
    <source>
        <dbReference type="Proteomes" id="UP000294114"/>
    </source>
</evidence>
<feature type="domain" description="MrfA-like Zn-binding" evidence="1">
    <location>
        <begin position="465"/>
        <end position="565"/>
    </location>
</feature>